<protein>
    <recommendedName>
        <fullName evidence="4">superoxide dismutase</fullName>
        <ecNumber evidence="4">1.15.1.1</ecNumber>
    </recommendedName>
</protein>
<evidence type="ECO:0000259" key="12">
    <source>
        <dbReference type="Pfam" id="PF00080"/>
    </source>
</evidence>
<dbReference type="Pfam" id="PF00080">
    <property type="entry name" value="Sod_Cu"/>
    <property type="match status" value="1"/>
</dbReference>
<dbReference type="EMBL" id="JAWJWE010000037">
    <property type="protein sequence ID" value="KAK6625317.1"/>
    <property type="molecule type" value="Genomic_DNA"/>
</dbReference>
<evidence type="ECO:0000313" key="14">
    <source>
        <dbReference type="Proteomes" id="UP001372834"/>
    </source>
</evidence>
<comment type="catalytic activity">
    <reaction evidence="11">
        <text>2 superoxide + 2 H(+) = H2O2 + O2</text>
        <dbReference type="Rhea" id="RHEA:20696"/>
        <dbReference type="ChEBI" id="CHEBI:15378"/>
        <dbReference type="ChEBI" id="CHEBI:15379"/>
        <dbReference type="ChEBI" id="CHEBI:16240"/>
        <dbReference type="ChEBI" id="CHEBI:18421"/>
        <dbReference type="EC" id="1.15.1.1"/>
    </reaction>
</comment>
<comment type="similarity">
    <text evidence="3">Belongs to the Cu-Zn superoxide dismutase family.</text>
</comment>
<evidence type="ECO:0000256" key="10">
    <source>
        <dbReference type="ARBA" id="ARBA00023157"/>
    </source>
</evidence>
<evidence type="ECO:0000256" key="2">
    <source>
        <dbReference type="ARBA" id="ARBA00001947"/>
    </source>
</evidence>
<dbReference type="PRINTS" id="PR00068">
    <property type="entry name" value="CUZNDISMTASE"/>
</dbReference>
<accession>A0AAN8S4W3</accession>
<keyword evidence="9" id="KW-0186">Copper</keyword>
<evidence type="ECO:0000256" key="7">
    <source>
        <dbReference type="ARBA" id="ARBA00022862"/>
    </source>
</evidence>
<keyword evidence="8" id="KW-0560">Oxidoreductase</keyword>
<comment type="cofactor">
    <cofactor evidence="2">
        <name>Zn(2+)</name>
        <dbReference type="ChEBI" id="CHEBI:29105"/>
    </cofactor>
</comment>
<dbReference type="SUPFAM" id="SSF49329">
    <property type="entry name" value="Cu,Zn superoxide dismutase-like"/>
    <property type="match status" value="1"/>
</dbReference>
<evidence type="ECO:0000256" key="5">
    <source>
        <dbReference type="ARBA" id="ARBA00022723"/>
    </source>
</evidence>
<dbReference type="Proteomes" id="UP001372834">
    <property type="component" value="Unassembled WGS sequence"/>
</dbReference>
<dbReference type="Gene3D" id="2.60.40.200">
    <property type="entry name" value="Superoxide dismutase, copper/zinc binding domain"/>
    <property type="match status" value="1"/>
</dbReference>
<evidence type="ECO:0000313" key="13">
    <source>
        <dbReference type="EMBL" id="KAK6625317.1"/>
    </source>
</evidence>
<sequence length="499" mass="56246">MKLKAENRFLQAKFLNRRRTKFKQAKCQKNWVKNLKELVNSDWQTSLPIKVLITAVYNPRFKIGSIDYGQKNSAKAQSGLTFHFQLLQAIAHVRGGNGRIHGNITFSQNDGGTVTIWGKVVGLPPGRHGFHIHETGDVTSSCSSTGAHYNPFKKNHGALVDPERHVGDLGNIIASPDGVALISITDNVISLTGPYTILARSVVVHADADDFGKGVFPDSSKTGHAGPRIACGVIGLFTQEEPISTRRQKVIKFIKDSKEQQKWFSDTWKTQIFDLNEKEELTNFVKSCLQAIAEKNLLNLKEILHNDEVAFYDILFYDICMQDAFEEVATKIGDKIIQESKNTTHIECSAILVPFFDFECENETSTVAFKVCKSGYPAFFISSNYDAVTNEALICVPRDGYYTEDNPVVDFFQCNWNNASHSQSTQLENISKRTSHPVFQKLVSFALDIILQVFSNEDSHWLYHAMVYLKNGFNSVDFKKVIEELRKDIENKNITMLVK</sequence>
<comment type="cofactor">
    <cofactor evidence="1">
        <name>Cu cation</name>
        <dbReference type="ChEBI" id="CHEBI:23378"/>
    </cofactor>
</comment>
<evidence type="ECO:0000256" key="1">
    <source>
        <dbReference type="ARBA" id="ARBA00001935"/>
    </source>
</evidence>
<dbReference type="EC" id="1.15.1.1" evidence="4"/>
<name>A0AAN8S4W3_POLSC</name>
<evidence type="ECO:0000256" key="9">
    <source>
        <dbReference type="ARBA" id="ARBA00023008"/>
    </source>
</evidence>
<keyword evidence="10" id="KW-1015">Disulfide bond</keyword>
<dbReference type="GO" id="GO:0004784">
    <property type="term" value="F:superoxide dismutase activity"/>
    <property type="evidence" value="ECO:0007669"/>
    <property type="project" value="UniProtKB-EC"/>
</dbReference>
<dbReference type="AlphaFoldDB" id="A0AAN8S4W3"/>
<evidence type="ECO:0000256" key="8">
    <source>
        <dbReference type="ARBA" id="ARBA00023002"/>
    </source>
</evidence>
<evidence type="ECO:0000256" key="11">
    <source>
        <dbReference type="ARBA" id="ARBA00049204"/>
    </source>
</evidence>
<dbReference type="InterPro" id="IPR018152">
    <property type="entry name" value="SOD_Cu/Zn_BS"/>
</dbReference>
<gene>
    <name evidence="13" type="ORF">RUM43_005614</name>
</gene>
<dbReference type="PROSITE" id="PS00087">
    <property type="entry name" value="SOD_CU_ZN_1"/>
    <property type="match status" value="1"/>
</dbReference>
<feature type="domain" description="Superoxide dismutase copper/zinc binding" evidence="12">
    <location>
        <begin position="101"/>
        <end position="234"/>
    </location>
</feature>
<proteinExistence type="inferred from homology"/>
<evidence type="ECO:0000256" key="4">
    <source>
        <dbReference type="ARBA" id="ARBA00012682"/>
    </source>
</evidence>
<dbReference type="InterPro" id="IPR036423">
    <property type="entry name" value="SOD-like_Cu/Zn_dom_sf"/>
</dbReference>
<dbReference type="PANTHER" id="PTHR10003">
    <property type="entry name" value="SUPEROXIDE DISMUTASE CU-ZN -RELATED"/>
    <property type="match status" value="1"/>
</dbReference>
<keyword evidence="5" id="KW-0479">Metal-binding</keyword>
<dbReference type="InterPro" id="IPR001424">
    <property type="entry name" value="SOD_Cu_Zn_dom"/>
</dbReference>
<keyword evidence="7" id="KW-0049">Antioxidant</keyword>
<dbReference type="FunFam" id="2.60.40.200:FF:000003">
    <property type="entry name" value="Superoxide dismutase [Cu-Zn], chloroplastic"/>
    <property type="match status" value="1"/>
</dbReference>
<dbReference type="PROSITE" id="PS00332">
    <property type="entry name" value="SOD_CU_ZN_2"/>
    <property type="match status" value="1"/>
</dbReference>
<evidence type="ECO:0000256" key="6">
    <source>
        <dbReference type="ARBA" id="ARBA00022833"/>
    </source>
</evidence>
<reference evidence="13 14" key="1">
    <citation type="submission" date="2023-10" db="EMBL/GenBank/DDBJ databases">
        <title>Genomes of two closely related lineages of the louse Polyplax serrata with different host specificities.</title>
        <authorList>
            <person name="Martinu J."/>
            <person name="Tarabai H."/>
            <person name="Stefka J."/>
            <person name="Hypsa V."/>
        </authorList>
    </citation>
    <scope>NUCLEOTIDE SEQUENCE [LARGE SCALE GENOMIC DNA]</scope>
    <source>
        <strain evidence="13">HR10_N</strain>
    </source>
</reference>
<dbReference type="CDD" id="cd00305">
    <property type="entry name" value="Cu-Zn_Superoxide_Dismutase"/>
    <property type="match status" value="1"/>
</dbReference>
<keyword evidence="6" id="KW-0862">Zinc</keyword>
<dbReference type="InterPro" id="IPR024134">
    <property type="entry name" value="SOD_Cu/Zn_/chaperone"/>
</dbReference>
<evidence type="ECO:0000256" key="3">
    <source>
        <dbReference type="ARBA" id="ARBA00010457"/>
    </source>
</evidence>
<comment type="caution">
    <text evidence="13">The sequence shown here is derived from an EMBL/GenBank/DDBJ whole genome shotgun (WGS) entry which is preliminary data.</text>
</comment>
<organism evidence="13 14">
    <name type="scientific">Polyplax serrata</name>
    <name type="common">Common mouse louse</name>
    <dbReference type="NCBI Taxonomy" id="468196"/>
    <lineage>
        <taxon>Eukaryota</taxon>
        <taxon>Metazoa</taxon>
        <taxon>Ecdysozoa</taxon>
        <taxon>Arthropoda</taxon>
        <taxon>Hexapoda</taxon>
        <taxon>Insecta</taxon>
        <taxon>Pterygota</taxon>
        <taxon>Neoptera</taxon>
        <taxon>Paraneoptera</taxon>
        <taxon>Psocodea</taxon>
        <taxon>Troctomorpha</taxon>
        <taxon>Phthiraptera</taxon>
        <taxon>Anoplura</taxon>
        <taxon>Polyplacidae</taxon>
        <taxon>Polyplax</taxon>
    </lineage>
</organism>
<dbReference type="GO" id="GO:0005507">
    <property type="term" value="F:copper ion binding"/>
    <property type="evidence" value="ECO:0007669"/>
    <property type="project" value="InterPro"/>
</dbReference>